<dbReference type="RefSeq" id="WP_212214461.1">
    <property type="nucleotide sequence ID" value="NZ_JAGUCO010000002.1"/>
</dbReference>
<keyword evidence="1" id="KW-0812">Transmembrane</keyword>
<name>A0ABS5JS68_9BACT</name>
<evidence type="ECO:0000256" key="1">
    <source>
        <dbReference type="SAM" id="Phobius"/>
    </source>
</evidence>
<keyword evidence="1" id="KW-1133">Transmembrane helix</keyword>
<dbReference type="Pfam" id="PF11832">
    <property type="entry name" value="DUF3352"/>
    <property type="match status" value="1"/>
</dbReference>
<organism evidence="2 3">
    <name type="scientific">Carboxylicivirga linearis</name>
    <dbReference type="NCBI Taxonomy" id="1628157"/>
    <lineage>
        <taxon>Bacteria</taxon>
        <taxon>Pseudomonadati</taxon>
        <taxon>Bacteroidota</taxon>
        <taxon>Bacteroidia</taxon>
        <taxon>Marinilabiliales</taxon>
        <taxon>Marinilabiliaceae</taxon>
        <taxon>Carboxylicivirga</taxon>
    </lineage>
</organism>
<keyword evidence="3" id="KW-1185">Reference proteome</keyword>
<protein>
    <submittedName>
        <fullName evidence="2">DUF3352 domain-containing protein</fullName>
    </submittedName>
</protein>
<comment type="caution">
    <text evidence="2">The sequence shown here is derived from an EMBL/GenBank/DDBJ whole genome shotgun (WGS) entry which is preliminary data.</text>
</comment>
<keyword evidence="1" id="KW-0472">Membrane</keyword>
<dbReference type="Proteomes" id="UP000708576">
    <property type="component" value="Unassembled WGS sequence"/>
</dbReference>
<dbReference type="EMBL" id="JAGUCO010000002">
    <property type="protein sequence ID" value="MBS2097710.1"/>
    <property type="molecule type" value="Genomic_DNA"/>
</dbReference>
<gene>
    <name evidence="2" type="ORF">KEM10_05420</name>
</gene>
<dbReference type="InterPro" id="IPR021787">
    <property type="entry name" value="DUF3352"/>
</dbReference>
<evidence type="ECO:0000313" key="2">
    <source>
        <dbReference type="EMBL" id="MBS2097710.1"/>
    </source>
</evidence>
<evidence type="ECO:0000313" key="3">
    <source>
        <dbReference type="Proteomes" id="UP000708576"/>
    </source>
</evidence>
<dbReference type="SUPFAM" id="SSF82185">
    <property type="entry name" value="Histone H3 K4-specific methyltransferase SET7/9 N-terminal domain"/>
    <property type="match status" value="2"/>
</dbReference>
<sequence length="735" mass="85266">MKLVKYTLWLLGILALGIIAFVIYLQFIKVEKLKPLQAMRPESVIVIETQNLTSAWREIKKSDLWESMIEAEYFDEYEANMMYFDSLMVENPFVRSVFKDRPLALSVQMLNDKDFETVFAVDIGKYGKLSVLPKLASLMNYELKERLVDSTSVYSVCYDQPKDIIHLCIHENLLIGSLSGKLLDQTVTAINSKEWFNSQEFLEVQNETSAGMIDFYINYSQLPVFAGSIAPELKESLESVSQILAYSSLITQLKDENISLSGYTNYFDSIPSIANALVKADAGKLEVQNILPSETALFMSINTTNFQLFYNDLLEQYKLVDSINYNSYVSGIKMTENWLDLNFNDVLFSWMSGEFALAKLQPQSNARELDALLAVKANNIDEAKVHMETLLKHIKKRTPVKFDQVTYRNHDIHKLQMKGFFKLFFGKLMQGMEKPYFSYIDNYVVFSNSVNSLMNMIDDYLVGNTIARTPSFKSFFEQFDEKSNFSLFVQMPKVYQHLYYYSDASSKRSLKKNKNLLINFANIGWQLNANGNMFETILLAQHDESAMLYEELEAMQSAAEDLYIDEYRELRFKMRLDETFPWNEGHVNYYVSHPEKVQDSVLIHEGEMRDSIPEDLWRNYYFSSNISSAIPYDEGKVDGTAIFYFDDKEHTVKAEVNFNDDVIDGDYIEYYSNGRKKAELELDEGLFDGNAYYYYRNGQLKIEGKYKNGLRHGKWKYYTKAGDLISKENWKKGKE</sequence>
<reference evidence="2 3" key="1">
    <citation type="journal article" date="2015" name="Int. J. Syst. Evol. Microbiol.">
        <title>Carboxylicivirga linearis sp. nov., isolated from a sea cucumber culture pond.</title>
        <authorList>
            <person name="Wang F.Q."/>
            <person name="Zhou Y.X."/>
            <person name="Lin X.Z."/>
            <person name="Chen G.J."/>
            <person name="Du Z.J."/>
        </authorList>
    </citation>
    <scope>NUCLEOTIDE SEQUENCE [LARGE SCALE GENOMIC DNA]</scope>
    <source>
        <strain evidence="2 3">FB218</strain>
    </source>
</reference>
<proteinExistence type="predicted"/>
<feature type="transmembrane region" description="Helical" evidence="1">
    <location>
        <begin position="6"/>
        <end position="27"/>
    </location>
</feature>
<accession>A0ABS5JS68</accession>
<dbReference type="Gene3D" id="2.20.110.10">
    <property type="entry name" value="Histone H3 K4-specific methyltransferase SET7/9 N-terminal domain"/>
    <property type="match status" value="2"/>
</dbReference>